<evidence type="ECO:0000313" key="2">
    <source>
        <dbReference type="Proteomes" id="UP001165122"/>
    </source>
</evidence>
<dbReference type="Proteomes" id="UP001165122">
    <property type="component" value="Unassembled WGS sequence"/>
</dbReference>
<name>A0A9W7CDT0_9STRA</name>
<protein>
    <submittedName>
        <fullName evidence="1">Uncharacterized protein</fullName>
    </submittedName>
</protein>
<dbReference type="EMBL" id="BRXW01000077">
    <property type="protein sequence ID" value="GMI04747.1"/>
    <property type="molecule type" value="Genomic_DNA"/>
</dbReference>
<dbReference type="OrthoDB" id="46279at2759"/>
<sequence>MQYAVDRSDRSPHTLPLYFSLFSGDFLTALSLALESLKSCDDGEKEEESDVPTLEMSSKAQAFGDCLQVLEFKEGPQAALNLLSSFYDFTPLHSSTSTPIFFPGPLQTYFYTPSDTNLTGSLTPPIVPLPPPPFPLICLYVKLLFLINPTIILNLKIIPLPLPPTRMNYKSLLQLSKKARPPVLINDMGEYKNAKCFLEKEYKSHYAFYKFVTYLQIPPILKKSKAPPQQSLPCDSDGVVNVLGDSHCLSYHGVKINDIHFKSSLCTGLKCKHFLQDSKFFSYAIFIRELEKVEGAMFCLSVGEIDCREGIGGEVVQSYILGSCEFSLVEEEIIKLVNDFISALEIICSSYVVKKCYLLKVPKARPQKKGRQRARECKSRTVDIFNDAVAEKCKSTVWVQALEYEVNTEEGIKEEYEGDGTHCNTRVAAVVGGILEGIM</sequence>
<organism evidence="1 2">
    <name type="scientific">Triparma laevis f. longispina</name>
    <dbReference type="NCBI Taxonomy" id="1714387"/>
    <lineage>
        <taxon>Eukaryota</taxon>
        <taxon>Sar</taxon>
        <taxon>Stramenopiles</taxon>
        <taxon>Ochrophyta</taxon>
        <taxon>Bolidophyceae</taxon>
        <taxon>Parmales</taxon>
        <taxon>Triparmaceae</taxon>
        <taxon>Triparma</taxon>
    </lineage>
</organism>
<comment type="caution">
    <text evidence="1">The sequence shown here is derived from an EMBL/GenBank/DDBJ whole genome shotgun (WGS) entry which is preliminary data.</text>
</comment>
<evidence type="ECO:0000313" key="1">
    <source>
        <dbReference type="EMBL" id="GMI04747.1"/>
    </source>
</evidence>
<proteinExistence type="predicted"/>
<accession>A0A9W7CDT0</accession>
<gene>
    <name evidence="1" type="ORF">TrLO_g13947</name>
</gene>
<reference evidence="2" key="1">
    <citation type="journal article" date="2023" name="Commun. Biol.">
        <title>Genome analysis of Parmales, the sister group of diatoms, reveals the evolutionary specialization of diatoms from phago-mixotrophs to photoautotrophs.</title>
        <authorList>
            <person name="Ban H."/>
            <person name="Sato S."/>
            <person name="Yoshikawa S."/>
            <person name="Yamada K."/>
            <person name="Nakamura Y."/>
            <person name="Ichinomiya M."/>
            <person name="Sato N."/>
            <person name="Blanc-Mathieu R."/>
            <person name="Endo H."/>
            <person name="Kuwata A."/>
            <person name="Ogata H."/>
        </authorList>
    </citation>
    <scope>NUCLEOTIDE SEQUENCE [LARGE SCALE GENOMIC DNA]</scope>
    <source>
        <strain evidence="2">NIES 3700</strain>
    </source>
</reference>
<dbReference type="AlphaFoldDB" id="A0A9W7CDT0"/>
<keyword evidence="2" id="KW-1185">Reference proteome</keyword>